<dbReference type="CDD" id="cd00732">
    <property type="entry name" value="CheW"/>
    <property type="match status" value="1"/>
</dbReference>
<dbReference type="InterPro" id="IPR036061">
    <property type="entry name" value="CheW-like_dom_sf"/>
</dbReference>
<evidence type="ECO:0000259" key="1">
    <source>
        <dbReference type="PROSITE" id="PS50851"/>
    </source>
</evidence>
<dbReference type="PANTHER" id="PTHR22617">
    <property type="entry name" value="CHEMOTAXIS SENSOR HISTIDINE KINASE-RELATED"/>
    <property type="match status" value="1"/>
</dbReference>
<accession>A0A4P6P7J1</accession>
<organism evidence="2 3">
    <name type="scientific">Litorilituus sediminis</name>
    <dbReference type="NCBI Taxonomy" id="718192"/>
    <lineage>
        <taxon>Bacteria</taxon>
        <taxon>Pseudomonadati</taxon>
        <taxon>Pseudomonadota</taxon>
        <taxon>Gammaproteobacteria</taxon>
        <taxon>Alteromonadales</taxon>
        <taxon>Colwelliaceae</taxon>
        <taxon>Litorilituus</taxon>
    </lineage>
</organism>
<dbReference type="Gene3D" id="2.30.30.40">
    <property type="entry name" value="SH3 Domains"/>
    <property type="match status" value="1"/>
</dbReference>
<dbReference type="PANTHER" id="PTHR22617:SF41">
    <property type="entry name" value="CHEMOTAXIS SIGNAL TRANSDUCTION SYSTEM ADAPTOR PROTEIN CHEW"/>
    <property type="match status" value="1"/>
</dbReference>
<evidence type="ECO:0000313" key="2">
    <source>
        <dbReference type="EMBL" id="QBG35377.1"/>
    </source>
</evidence>
<dbReference type="SMART" id="SM00260">
    <property type="entry name" value="CheW"/>
    <property type="match status" value="1"/>
</dbReference>
<name>A0A4P6P7J1_9GAMM</name>
<keyword evidence="3" id="KW-1185">Reference proteome</keyword>
<proteinExistence type="predicted"/>
<dbReference type="GO" id="GO:0007165">
    <property type="term" value="P:signal transduction"/>
    <property type="evidence" value="ECO:0007669"/>
    <property type="project" value="InterPro"/>
</dbReference>
<feature type="domain" description="CheW-like" evidence="1">
    <location>
        <begin position="17"/>
        <end position="161"/>
    </location>
</feature>
<dbReference type="SUPFAM" id="SSF50341">
    <property type="entry name" value="CheW-like"/>
    <property type="match status" value="1"/>
</dbReference>
<dbReference type="KEGG" id="lsd:EMK97_06405"/>
<dbReference type="PROSITE" id="PS50851">
    <property type="entry name" value="CHEW"/>
    <property type="match status" value="1"/>
</dbReference>
<dbReference type="Gene3D" id="2.40.50.180">
    <property type="entry name" value="CheA-289, Domain 4"/>
    <property type="match status" value="1"/>
</dbReference>
<dbReference type="Pfam" id="PF01584">
    <property type="entry name" value="CheW"/>
    <property type="match status" value="1"/>
</dbReference>
<dbReference type="Proteomes" id="UP000290244">
    <property type="component" value="Chromosome"/>
</dbReference>
<dbReference type="RefSeq" id="WP_130600496.1">
    <property type="nucleotide sequence ID" value="NZ_CP034759.1"/>
</dbReference>
<dbReference type="GO" id="GO:0006935">
    <property type="term" value="P:chemotaxis"/>
    <property type="evidence" value="ECO:0007669"/>
    <property type="project" value="InterPro"/>
</dbReference>
<dbReference type="OrthoDB" id="9790406at2"/>
<protein>
    <submittedName>
        <fullName evidence="2">Purine-binding chemotaxis protein CheW</fullName>
    </submittedName>
</protein>
<dbReference type="AlphaFoldDB" id="A0A4P6P7J1"/>
<dbReference type="EMBL" id="CP034759">
    <property type="protein sequence ID" value="QBG35377.1"/>
    <property type="molecule type" value="Genomic_DNA"/>
</dbReference>
<evidence type="ECO:0000313" key="3">
    <source>
        <dbReference type="Proteomes" id="UP000290244"/>
    </source>
</evidence>
<sequence length="175" mass="19524">MTQDNEQGLTEHSKEVIRQFLTFTIADEHFGMELHQTREIIEYAGITQVPLMPQFLCGVINLRGEVVPVIDLSVRLGREPITIHKRTCVIVVELHSFEQHCILGLLADSVNEVIELPASDIEDAPAFGAKIRSEFILGIAKSAEDFIVLLDAEKTLSPIELAHLVEAELEQNDAQ</sequence>
<dbReference type="InterPro" id="IPR002545">
    <property type="entry name" value="CheW-lke_dom"/>
</dbReference>
<reference evidence="2 3" key="1">
    <citation type="submission" date="2018-12" db="EMBL/GenBank/DDBJ databases">
        <title>Complete genome of Litorilituus sediminis.</title>
        <authorList>
            <person name="Liu A."/>
            <person name="Rong J."/>
        </authorList>
    </citation>
    <scope>NUCLEOTIDE SEQUENCE [LARGE SCALE GENOMIC DNA]</scope>
    <source>
        <strain evidence="2 3">JCM 17549</strain>
    </source>
</reference>
<gene>
    <name evidence="2" type="ORF">EMK97_06405</name>
</gene>
<dbReference type="InterPro" id="IPR039315">
    <property type="entry name" value="CheW"/>
</dbReference>
<dbReference type="GO" id="GO:0005829">
    <property type="term" value="C:cytosol"/>
    <property type="evidence" value="ECO:0007669"/>
    <property type="project" value="TreeGrafter"/>
</dbReference>